<comment type="caution">
    <text evidence="9">The sequence shown here is derived from an EMBL/GenBank/DDBJ whole genome shotgun (WGS) entry which is preliminary data.</text>
</comment>
<gene>
    <name evidence="9" type="ORF">G4D64_11240</name>
    <name evidence="8" type="ORF">H1Z61_11850</name>
</gene>
<dbReference type="GO" id="GO:0005886">
    <property type="term" value="C:plasma membrane"/>
    <property type="evidence" value="ECO:0007669"/>
    <property type="project" value="UniProtKB-SubCell"/>
</dbReference>
<organism evidence="9 10">
    <name type="scientific">Bacillus aquiflavi</name>
    <dbReference type="NCBI Taxonomy" id="2672567"/>
    <lineage>
        <taxon>Bacteria</taxon>
        <taxon>Bacillati</taxon>
        <taxon>Bacillota</taxon>
        <taxon>Bacilli</taxon>
        <taxon>Bacillales</taxon>
        <taxon>Bacillaceae</taxon>
        <taxon>Bacillus</taxon>
    </lineage>
</organism>
<feature type="transmembrane region" description="Helical" evidence="6">
    <location>
        <begin position="584"/>
        <end position="606"/>
    </location>
</feature>
<feature type="transmembrane region" description="Helical" evidence="6">
    <location>
        <begin position="17"/>
        <end position="35"/>
    </location>
</feature>
<feature type="transmembrane region" description="Helical" evidence="6">
    <location>
        <begin position="224"/>
        <end position="252"/>
    </location>
</feature>
<feature type="transmembrane region" description="Helical" evidence="6">
    <location>
        <begin position="200"/>
        <end position="218"/>
    </location>
</feature>
<evidence type="ECO:0000313" key="11">
    <source>
        <dbReference type="Proteomes" id="UP000570010"/>
    </source>
</evidence>
<feature type="transmembrane region" description="Helical" evidence="6">
    <location>
        <begin position="497"/>
        <end position="520"/>
    </location>
</feature>
<evidence type="ECO:0000313" key="9">
    <source>
        <dbReference type="EMBL" id="NEY82060.1"/>
    </source>
</evidence>
<evidence type="ECO:0000256" key="4">
    <source>
        <dbReference type="ARBA" id="ARBA00022989"/>
    </source>
</evidence>
<dbReference type="PANTHER" id="PTHR46795:SF3">
    <property type="entry name" value="ABC TRANSPORTER PERMEASE"/>
    <property type="match status" value="1"/>
</dbReference>
<dbReference type="Pfam" id="PF02687">
    <property type="entry name" value="FtsX"/>
    <property type="match status" value="1"/>
</dbReference>
<reference evidence="9 10" key="1">
    <citation type="submission" date="2020-02" db="EMBL/GenBank/DDBJ databases">
        <title>Bacillus aquiflavi sp. nov., isolated from yellow water of strong flavor Chinese baijiu in Yibin region of China.</title>
        <authorList>
            <person name="Xie J."/>
        </authorList>
    </citation>
    <scope>NUCLEOTIDE SEQUENCE [LARGE SCALE GENOMIC DNA]</scope>
    <source>
        <strain evidence="9 10">3H-10</strain>
    </source>
</reference>
<evidence type="ECO:0000256" key="3">
    <source>
        <dbReference type="ARBA" id="ARBA00022692"/>
    </source>
</evidence>
<evidence type="ECO:0000313" key="10">
    <source>
        <dbReference type="Proteomes" id="UP000472971"/>
    </source>
</evidence>
<feature type="domain" description="ABC3 transporter permease C-terminal" evidence="7">
    <location>
        <begin position="62"/>
        <end position="180"/>
    </location>
</feature>
<keyword evidence="10" id="KW-1185">Reference proteome</keyword>
<dbReference type="EMBL" id="JAAIWN010000026">
    <property type="protein sequence ID" value="NEY82060.1"/>
    <property type="molecule type" value="Genomic_DNA"/>
</dbReference>
<proteinExistence type="inferred from homology"/>
<evidence type="ECO:0000256" key="1">
    <source>
        <dbReference type="ARBA" id="ARBA00004651"/>
    </source>
</evidence>
<reference evidence="8 11" key="2">
    <citation type="submission" date="2020-07" db="EMBL/GenBank/DDBJ databases">
        <authorList>
            <person name="Feng H."/>
        </authorList>
    </citation>
    <scope>NUCLEOTIDE SEQUENCE [LARGE SCALE GENOMIC DNA]</scope>
    <source>
        <strain evidence="11">s-12</strain>
        <strain evidence="8">S-12</strain>
    </source>
</reference>
<comment type="subcellular location">
    <subcellularLocation>
        <location evidence="1 6">Cell membrane</location>
        <topology evidence="1 6">Multi-pass membrane protein</topology>
    </subcellularLocation>
</comment>
<keyword evidence="3 6" id="KW-0812">Transmembrane</keyword>
<accession>A0A6B3VUW6</accession>
<feature type="transmembrane region" description="Helical" evidence="6">
    <location>
        <begin position="55"/>
        <end position="82"/>
    </location>
</feature>
<evidence type="ECO:0000259" key="7">
    <source>
        <dbReference type="Pfam" id="PF02687"/>
    </source>
</evidence>
<evidence type="ECO:0000256" key="6">
    <source>
        <dbReference type="PIRNR" id="PIRNR018968"/>
    </source>
</evidence>
<evidence type="ECO:0000256" key="2">
    <source>
        <dbReference type="ARBA" id="ARBA00022475"/>
    </source>
</evidence>
<keyword evidence="6" id="KW-0813">Transport</keyword>
<comment type="similarity">
    <text evidence="6">Belongs to the ABC-4 integral membrane protein family.</text>
</comment>
<protein>
    <submittedName>
        <fullName evidence="9">ABC transporter permease</fullName>
    </submittedName>
</protein>
<dbReference type="PANTHER" id="PTHR46795">
    <property type="entry name" value="ABC TRANSPORTER PERMEASE-RELATED-RELATED"/>
    <property type="match status" value="1"/>
</dbReference>
<dbReference type="InterPro" id="IPR052536">
    <property type="entry name" value="ABC-4_Integral_Memb_Prot"/>
</dbReference>
<name>A0A6B3VUW6_9BACI</name>
<feature type="transmembrane region" description="Helical" evidence="6">
    <location>
        <begin position="284"/>
        <end position="307"/>
    </location>
</feature>
<dbReference type="GO" id="GO:0055085">
    <property type="term" value="P:transmembrane transport"/>
    <property type="evidence" value="ECO:0007669"/>
    <property type="project" value="UniProtKB-UniRule"/>
</dbReference>
<evidence type="ECO:0000256" key="5">
    <source>
        <dbReference type="ARBA" id="ARBA00023136"/>
    </source>
</evidence>
<dbReference type="PIRSF" id="PIRSF018968">
    <property type="entry name" value="ABC_permease_BceB"/>
    <property type="match status" value="1"/>
</dbReference>
<dbReference type="Proteomes" id="UP000472971">
    <property type="component" value="Unassembled WGS sequence"/>
</dbReference>
<keyword evidence="2 6" id="KW-1003">Cell membrane</keyword>
<dbReference type="RefSeq" id="WP_163242449.1">
    <property type="nucleotide sequence ID" value="NZ_JAAIWN010000026.1"/>
</dbReference>
<keyword evidence="5 6" id="KW-0472">Membrane</keyword>
<feature type="transmembrane region" description="Helical" evidence="6">
    <location>
        <begin position="551"/>
        <end position="578"/>
    </location>
</feature>
<keyword evidence="4 6" id="KW-1133">Transmembrane helix</keyword>
<feature type="transmembrane region" description="Helical" evidence="6">
    <location>
        <begin position="148"/>
        <end position="170"/>
    </location>
</feature>
<feature type="transmembrane region" description="Helical" evidence="6">
    <location>
        <begin position="103"/>
        <end position="128"/>
    </location>
</feature>
<dbReference type="Proteomes" id="UP000570010">
    <property type="component" value="Unassembled WGS sequence"/>
</dbReference>
<dbReference type="InterPro" id="IPR003838">
    <property type="entry name" value="ABC3_permease_C"/>
</dbReference>
<dbReference type="EMBL" id="JACEIO010000028">
    <property type="protein sequence ID" value="MBA4537804.1"/>
    <property type="molecule type" value="Genomic_DNA"/>
</dbReference>
<evidence type="ECO:0000313" key="8">
    <source>
        <dbReference type="EMBL" id="MBA4537804.1"/>
    </source>
</evidence>
<dbReference type="AlphaFoldDB" id="A0A6B3VUW6"/>
<sequence>MLLKLSLSSIRKMMKDYIVLLFGLVISISIFYMFQTLAQNKEFIEANSVISSIVFVFHVGTAILSVITLFYIFYATSFILSLRQKELGMYMMLGAKKSRVTQVMFFETFAIGLISLFIGLLVGIGLSTGIGDLLMKQLGFPADGFKPFYLPSITTTLIFYIILFLLTSIVNAAKIAKKSILEILTADGQSEPGNVKRVQTLVKTMISVILIGIGYFAFINMDKLLHFGVIISAITTTTGTYLIFNSFLPYFVQRLKQVRHINEKGLNSFTYAQLRFRVVSLSKVLGTVTMLIALGVGAMAAGLSFYINISHSVNTFYTYDVAIHHPNEADEKALEKMNLTDKLQYRYKLDDQSVYFLKDDLIKNPPLAKEDLKDEEVKRISAPLPEQEYIVSSQEEPPTVPEVWSRSFFTDFNVSSQLFADRTVLITDKERYDQFEGKEYQLLVAMTDDFLLYELQLKEIGERQKEVAQAFTGQELEMFHTKYTDYEQIKAIMTGTVFMGFFLGIAFLMMMASVLMFKILSSATTDIKRYSMLRKIGVRKPLLIKSIYKELFIVFTFPALLGIVHVLAGMIMFSFILVDPYLKIWVPITIFLIIYAIYYLVTVQLYKGIVLPKEA</sequence>
<dbReference type="InterPro" id="IPR027022">
    <property type="entry name" value="ABC_permease_BceB-typ"/>
</dbReference>